<dbReference type="GeneID" id="64871495"/>
<keyword evidence="2" id="KW-1185">Reference proteome</keyword>
<evidence type="ECO:0000313" key="2">
    <source>
        <dbReference type="Proteomes" id="UP000259157"/>
    </source>
</evidence>
<gene>
    <name evidence="1" type="primary">81</name>
    <name evidence="1" type="ORF">SEA_STEAMY_81</name>
</gene>
<accession>A0A345L0Q3</accession>
<proteinExistence type="predicted"/>
<dbReference type="RefSeq" id="YP_010061868.1">
    <property type="nucleotide sequence ID" value="NC_054787.1"/>
</dbReference>
<protein>
    <submittedName>
        <fullName evidence="1">Uncharacterized protein</fullName>
    </submittedName>
</protein>
<dbReference type="Proteomes" id="UP000259157">
    <property type="component" value="Segment"/>
</dbReference>
<name>A0A345L0Q3_9CAUD</name>
<organism evidence="1 2">
    <name type="scientific">Mycobacterium phage Steamy</name>
    <dbReference type="NCBI Taxonomy" id="2250309"/>
    <lineage>
        <taxon>Viruses</taxon>
        <taxon>Duplodnaviria</taxon>
        <taxon>Heunggongvirae</taxon>
        <taxon>Uroviricota</taxon>
        <taxon>Caudoviricetes</taxon>
        <taxon>Pharaohvirus</taxon>
        <taxon>Pharaohvirus steamy</taxon>
    </lineage>
</organism>
<reference evidence="2" key="1">
    <citation type="submission" date="2018-06" db="EMBL/GenBank/DDBJ databases">
        <authorList>
            <person name="Zhirakovskaya E."/>
        </authorList>
    </citation>
    <scope>NUCLEOTIDE SEQUENCE [LARGE SCALE GENOMIC DNA]</scope>
</reference>
<evidence type="ECO:0000313" key="1">
    <source>
        <dbReference type="EMBL" id="AXH48855.1"/>
    </source>
</evidence>
<dbReference type="KEGG" id="vg:64871495"/>
<sequence>MYVDDIEDIEELKFLRSQVEMANAIYHTEQNRWDLEDIERRIKELTA</sequence>
<dbReference type="EMBL" id="MH513984">
    <property type="protein sequence ID" value="AXH48855.1"/>
    <property type="molecule type" value="Genomic_DNA"/>
</dbReference>